<dbReference type="PANTHER" id="PTHR12294">
    <property type="entry name" value="EF HAND DOMAIN FAMILY A1,A2-RELATED"/>
    <property type="match status" value="1"/>
</dbReference>
<keyword evidence="4" id="KW-0472">Membrane</keyword>
<dbReference type="GO" id="GO:0005509">
    <property type="term" value="F:calcium ion binding"/>
    <property type="evidence" value="ECO:0007669"/>
    <property type="project" value="InterPro"/>
</dbReference>
<evidence type="ECO:0000256" key="2">
    <source>
        <dbReference type="ARBA" id="ARBA00022723"/>
    </source>
</evidence>
<name>A0A8K0CKQ9_IGNLU</name>
<dbReference type="PANTHER" id="PTHR12294:SF1">
    <property type="entry name" value="CALCIUM UPTAKE PROTEIN 1, MITOCHONDRIAL"/>
    <property type="match status" value="1"/>
</dbReference>
<dbReference type="GO" id="GO:1990246">
    <property type="term" value="C:uniplex complex"/>
    <property type="evidence" value="ECO:0007669"/>
    <property type="project" value="TreeGrafter"/>
</dbReference>
<sequence>MFLKTLKVGVIASRLYTYRISHFRPLLTLQYNQNYNYNYYEQKRNYKNFGHKPEPAPRHTKYWYSILLVAFIIPWFDYNWIGEKLFPSVEARDDSIAENDLKPEEEHPEEHAKPKKHRKEKIGFRDRKIIEYENRIRHYSTPDKVFRYFATLQVQGSSSDQHEIYMTPDDFLRSMTPGVKQPDG</sequence>
<proteinExistence type="predicted"/>
<dbReference type="GO" id="GO:0036444">
    <property type="term" value="P:calcium import into the mitochondrion"/>
    <property type="evidence" value="ECO:0007669"/>
    <property type="project" value="TreeGrafter"/>
</dbReference>
<dbReference type="OrthoDB" id="10056860at2759"/>
<keyword evidence="7" id="KW-1185">Reference proteome</keyword>
<feature type="region of interest" description="Disordered" evidence="5">
    <location>
        <begin position="98"/>
        <end position="120"/>
    </location>
</feature>
<protein>
    <submittedName>
        <fullName evidence="6">Uncharacterized protein</fullName>
    </submittedName>
</protein>
<evidence type="ECO:0000256" key="3">
    <source>
        <dbReference type="ARBA" id="ARBA00022737"/>
    </source>
</evidence>
<accession>A0A8K0CKQ9</accession>
<dbReference type="GO" id="GO:0051560">
    <property type="term" value="P:mitochondrial calcium ion homeostasis"/>
    <property type="evidence" value="ECO:0007669"/>
    <property type="project" value="TreeGrafter"/>
</dbReference>
<evidence type="ECO:0000256" key="4">
    <source>
        <dbReference type="ARBA" id="ARBA00023136"/>
    </source>
</evidence>
<dbReference type="InterPro" id="IPR039800">
    <property type="entry name" value="MICU1/2/3"/>
</dbReference>
<keyword evidence="3" id="KW-0677">Repeat</keyword>
<evidence type="ECO:0000313" key="7">
    <source>
        <dbReference type="Proteomes" id="UP000801492"/>
    </source>
</evidence>
<dbReference type="AlphaFoldDB" id="A0A8K0CKQ9"/>
<evidence type="ECO:0000313" key="6">
    <source>
        <dbReference type="EMBL" id="KAF2889085.1"/>
    </source>
</evidence>
<dbReference type="Proteomes" id="UP000801492">
    <property type="component" value="Unassembled WGS sequence"/>
</dbReference>
<gene>
    <name evidence="6" type="ORF">ILUMI_17087</name>
</gene>
<feature type="compositionally biased region" description="Basic and acidic residues" evidence="5">
    <location>
        <begin position="98"/>
        <end position="112"/>
    </location>
</feature>
<evidence type="ECO:0000256" key="1">
    <source>
        <dbReference type="ARBA" id="ARBA00004273"/>
    </source>
</evidence>
<comment type="subcellular location">
    <subcellularLocation>
        <location evidence="1">Mitochondrion inner membrane</location>
    </subcellularLocation>
</comment>
<reference evidence="6" key="1">
    <citation type="submission" date="2019-08" db="EMBL/GenBank/DDBJ databases">
        <title>The genome of the North American firefly Photinus pyralis.</title>
        <authorList>
            <consortium name="Photinus pyralis genome working group"/>
            <person name="Fallon T.R."/>
            <person name="Sander Lower S.E."/>
            <person name="Weng J.-K."/>
        </authorList>
    </citation>
    <scope>NUCLEOTIDE SEQUENCE</scope>
    <source>
        <strain evidence="6">TRF0915ILg1</strain>
        <tissue evidence="6">Whole body</tissue>
    </source>
</reference>
<comment type="caution">
    <text evidence="6">The sequence shown here is derived from an EMBL/GenBank/DDBJ whole genome shotgun (WGS) entry which is preliminary data.</text>
</comment>
<dbReference type="EMBL" id="VTPC01070987">
    <property type="protein sequence ID" value="KAF2889085.1"/>
    <property type="molecule type" value="Genomic_DNA"/>
</dbReference>
<keyword evidence="2" id="KW-0479">Metal-binding</keyword>
<organism evidence="6 7">
    <name type="scientific">Ignelater luminosus</name>
    <name type="common">Cucubano</name>
    <name type="synonym">Pyrophorus luminosus</name>
    <dbReference type="NCBI Taxonomy" id="2038154"/>
    <lineage>
        <taxon>Eukaryota</taxon>
        <taxon>Metazoa</taxon>
        <taxon>Ecdysozoa</taxon>
        <taxon>Arthropoda</taxon>
        <taxon>Hexapoda</taxon>
        <taxon>Insecta</taxon>
        <taxon>Pterygota</taxon>
        <taxon>Neoptera</taxon>
        <taxon>Endopterygota</taxon>
        <taxon>Coleoptera</taxon>
        <taxon>Polyphaga</taxon>
        <taxon>Elateriformia</taxon>
        <taxon>Elateroidea</taxon>
        <taxon>Elateridae</taxon>
        <taxon>Agrypninae</taxon>
        <taxon>Pyrophorini</taxon>
        <taxon>Ignelater</taxon>
    </lineage>
</organism>
<evidence type="ECO:0000256" key="5">
    <source>
        <dbReference type="SAM" id="MobiDB-lite"/>
    </source>
</evidence>